<protein>
    <submittedName>
        <fullName evidence="2">Uncharacterized protein</fullName>
    </submittedName>
</protein>
<feature type="region of interest" description="Disordered" evidence="1">
    <location>
        <begin position="1"/>
        <end position="20"/>
    </location>
</feature>
<gene>
    <name evidence="2" type="ORF">PVAP13_6KG137618</name>
</gene>
<evidence type="ECO:0000313" key="2">
    <source>
        <dbReference type="EMBL" id="KAG2583290.1"/>
    </source>
</evidence>
<organism evidence="2 3">
    <name type="scientific">Panicum virgatum</name>
    <name type="common">Blackwell switchgrass</name>
    <dbReference type="NCBI Taxonomy" id="38727"/>
    <lineage>
        <taxon>Eukaryota</taxon>
        <taxon>Viridiplantae</taxon>
        <taxon>Streptophyta</taxon>
        <taxon>Embryophyta</taxon>
        <taxon>Tracheophyta</taxon>
        <taxon>Spermatophyta</taxon>
        <taxon>Magnoliopsida</taxon>
        <taxon>Liliopsida</taxon>
        <taxon>Poales</taxon>
        <taxon>Poaceae</taxon>
        <taxon>PACMAD clade</taxon>
        <taxon>Panicoideae</taxon>
        <taxon>Panicodae</taxon>
        <taxon>Paniceae</taxon>
        <taxon>Panicinae</taxon>
        <taxon>Panicum</taxon>
        <taxon>Panicum sect. Hiantes</taxon>
    </lineage>
</organism>
<evidence type="ECO:0000313" key="3">
    <source>
        <dbReference type="Proteomes" id="UP000823388"/>
    </source>
</evidence>
<evidence type="ECO:0000256" key="1">
    <source>
        <dbReference type="SAM" id="MobiDB-lite"/>
    </source>
</evidence>
<reference evidence="2" key="1">
    <citation type="submission" date="2020-05" db="EMBL/GenBank/DDBJ databases">
        <title>WGS assembly of Panicum virgatum.</title>
        <authorList>
            <person name="Lovell J.T."/>
            <person name="Jenkins J."/>
            <person name="Shu S."/>
            <person name="Juenger T.E."/>
            <person name="Schmutz J."/>
        </authorList>
    </citation>
    <scope>NUCLEOTIDE SEQUENCE</scope>
    <source>
        <strain evidence="2">AP13</strain>
    </source>
</reference>
<proteinExistence type="predicted"/>
<dbReference type="AlphaFoldDB" id="A0A8T0RE02"/>
<dbReference type="Proteomes" id="UP000823388">
    <property type="component" value="Chromosome 6K"/>
</dbReference>
<sequence>MYSTFEPYSLATSSGEMGRDVSPSRGTPLFLFALLLGSSSLSRVWLKSDGFAVLVDSFRFMSAASTPFLNSSGGRKNGLPASANAFFLTSSCAKNLLHISLTEASNSSILISPGNFLGWRFVIFFVNFLTVFASEEAFLFFVAAFVMGEGVGDRVGDGTFAWDKAAGAGECHPGGGGGDCLGDARDVAASSTPS</sequence>
<name>A0A8T0RE02_PANVG</name>
<comment type="caution">
    <text evidence="2">The sequence shown here is derived from an EMBL/GenBank/DDBJ whole genome shotgun (WGS) entry which is preliminary data.</text>
</comment>
<keyword evidence="3" id="KW-1185">Reference proteome</keyword>
<dbReference type="EMBL" id="CM029047">
    <property type="protein sequence ID" value="KAG2583290.1"/>
    <property type="molecule type" value="Genomic_DNA"/>
</dbReference>
<accession>A0A8T0RE02</accession>